<evidence type="ECO:0000256" key="13">
    <source>
        <dbReference type="ARBA" id="ARBA00046149"/>
    </source>
</evidence>
<keyword evidence="11" id="KW-0966">Cell projection</keyword>
<dbReference type="InterPro" id="IPR003008">
    <property type="entry name" value="Tubulin_FtsZ_GTPase"/>
</dbReference>
<dbReference type="PRINTS" id="PR01161">
    <property type="entry name" value="TUBULIN"/>
</dbReference>
<dbReference type="PROSITE" id="PS00227">
    <property type="entry name" value="TUBULIN"/>
    <property type="match status" value="1"/>
</dbReference>
<evidence type="ECO:0000259" key="15">
    <source>
        <dbReference type="SMART" id="SM00864"/>
    </source>
</evidence>
<dbReference type="EMBL" id="JBJKFK010000181">
    <property type="protein sequence ID" value="KAL3318990.1"/>
    <property type="molecule type" value="Genomic_DNA"/>
</dbReference>
<dbReference type="InterPro" id="IPR017975">
    <property type="entry name" value="Tubulin_CS"/>
</dbReference>
<dbReference type="Gene3D" id="3.40.50.1440">
    <property type="entry name" value="Tubulin/FtsZ, GTPase domain"/>
    <property type="match status" value="1"/>
</dbReference>
<keyword evidence="17" id="KW-1185">Reference proteome</keyword>
<dbReference type="GO" id="GO:0005525">
    <property type="term" value="F:GTP binding"/>
    <property type="evidence" value="ECO:0007669"/>
    <property type="project" value="UniProtKB-UniRule"/>
</dbReference>
<dbReference type="InterPro" id="IPR036525">
    <property type="entry name" value="Tubulin/FtsZ_GTPase_sf"/>
</dbReference>
<accession>A0ABD2QHH7</accession>
<reference evidence="16 17" key="1">
    <citation type="submission" date="2024-11" db="EMBL/GenBank/DDBJ databases">
        <title>Adaptive evolution of stress response genes in parasites aligns with host niche diversity.</title>
        <authorList>
            <person name="Hahn C."/>
            <person name="Resl P."/>
        </authorList>
    </citation>
    <scope>NUCLEOTIDE SEQUENCE [LARGE SCALE GENOMIC DNA]</scope>
    <source>
        <strain evidence="16">EGGRZ-B1_66</strain>
        <tissue evidence="16">Body</tissue>
    </source>
</reference>
<dbReference type="GO" id="GO:0030030">
    <property type="term" value="P:cell projection organization"/>
    <property type="evidence" value="ECO:0007669"/>
    <property type="project" value="UniProtKB-KW"/>
</dbReference>
<evidence type="ECO:0000256" key="1">
    <source>
        <dbReference type="ARBA" id="ARBA00004114"/>
    </source>
</evidence>
<keyword evidence="10" id="KW-0539">Nucleus</keyword>
<evidence type="ECO:0000256" key="3">
    <source>
        <dbReference type="ARBA" id="ARBA00004138"/>
    </source>
</evidence>
<comment type="caution">
    <text evidence="16">The sequence shown here is derived from an EMBL/GenBank/DDBJ whole genome shotgun (WGS) entry which is preliminary data.</text>
</comment>
<evidence type="ECO:0000256" key="2">
    <source>
        <dbReference type="ARBA" id="ARBA00004123"/>
    </source>
</evidence>
<dbReference type="Pfam" id="PF00091">
    <property type="entry name" value="Tubulin"/>
    <property type="match status" value="1"/>
</dbReference>
<keyword evidence="6 14" id="KW-0493">Microtubule</keyword>
<evidence type="ECO:0000256" key="8">
    <source>
        <dbReference type="ARBA" id="ARBA00022794"/>
    </source>
</evidence>
<sequence>MEKKVIRDLDKSVAPFNWNYPKSSTITALSGSGNNWAFGYNINGNAATETIHELMQKKIEPLDQFDGISSSMSLAGGTGSGLGTKLLTNVSDWYPKSFSISHLIWPNRQGEVTVQSYNAILTLGHLLADFSISPDCMVNFSNDALQAICARRLKLDPKEIGIAQINHLISHQMCGMYLPRDTSGSSCYDNPLNNLVTSCCSGTLDHRMVRVRSVPYLDSSLEEFSCETWSQLMKMSRQMMLNGAPIDDYYQTFGKISDKRRLQPVLNAAVVLRGFGANEYHSENINKITSDFQRFIDYKKGLTVESSNNSLLGHPRSATFVTNGGGLWLSENELTSTELHLDENLLMREATFWDMSTTLRSLHNKAWCLFTAKAYLHHYAEFGITNEHFLDCFASVLQTAHDYGITGTM</sequence>
<dbReference type="InterPro" id="IPR008280">
    <property type="entry name" value="Tub_FtsZ_C"/>
</dbReference>
<protein>
    <recommendedName>
        <fullName evidence="5">Tubulin delta chain</fullName>
    </recommendedName>
    <alternativeName>
        <fullName evidence="12">Delta-tubulin</fullName>
    </alternativeName>
</protein>
<dbReference type="SMART" id="SM00864">
    <property type="entry name" value="Tubulin"/>
    <property type="match status" value="1"/>
</dbReference>
<keyword evidence="7 14" id="KW-0547">Nucleotide-binding</keyword>
<evidence type="ECO:0000256" key="12">
    <source>
        <dbReference type="ARBA" id="ARBA00030594"/>
    </source>
</evidence>
<gene>
    <name evidence="16" type="primary">TUBD1</name>
    <name evidence="16" type="ORF">Ciccas_002337</name>
</gene>
<evidence type="ECO:0000256" key="11">
    <source>
        <dbReference type="ARBA" id="ARBA00023273"/>
    </source>
</evidence>
<name>A0ABD2QHH7_9PLAT</name>
<evidence type="ECO:0000256" key="10">
    <source>
        <dbReference type="ARBA" id="ARBA00023242"/>
    </source>
</evidence>
<evidence type="ECO:0000313" key="17">
    <source>
        <dbReference type="Proteomes" id="UP001626550"/>
    </source>
</evidence>
<dbReference type="InterPro" id="IPR002967">
    <property type="entry name" value="Delta_tubulin"/>
</dbReference>
<comment type="function">
    <text evidence="13">Acts as a positive regulator of hedgehog signaling and regulates ciliary function.</text>
</comment>
<dbReference type="SUPFAM" id="SSF55307">
    <property type="entry name" value="Tubulin C-terminal domain-like"/>
    <property type="match status" value="1"/>
</dbReference>
<dbReference type="PANTHER" id="PTHR11588">
    <property type="entry name" value="TUBULIN"/>
    <property type="match status" value="1"/>
</dbReference>
<comment type="subcellular location">
    <subcellularLocation>
        <location evidence="3">Cell projection</location>
        <location evidence="3">Cilium</location>
    </subcellularLocation>
    <subcellularLocation>
        <location evidence="1">Cytoplasm</location>
        <location evidence="1">Cytoskeleton</location>
        <location evidence="1">Microtubule organizing center</location>
        <location evidence="1">Centrosome</location>
        <location evidence="1">Centriole</location>
    </subcellularLocation>
    <subcellularLocation>
        <location evidence="2">Nucleus</location>
    </subcellularLocation>
</comment>
<dbReference type="Proteomes" id="UP001626550">
    <property type="component" value="Unassembled WGS sequence"/>
</dbReference>
<dbReference type="GO" id="GO:0005874">
    <property type="term" value="C:microtubule"/>
    <property type="evidence" value="ECO:0007669"/>
    <property type="project" value="UniProtKB-KW"/>
</dbReference>
<organism evidence="16 17">
    <name type="scientific">Cichlidogyrus casuarinus</name>
    <dbReference type="NCBI Taxonomy" id="1844966"/>
    <lineage>
        <taxon>Eukaryota</taxon>
        <taxon>Metazoa</taxon>
        <taxon>Spiralia</taxon>
        <taxon>Lophotrochozoa</taxon>
        <taxon>Platyhelminthes</taxon>
        <taxon>Monogenea</taxon>
        <taxon>Monopisthocotylea</taxon>
        <taxon>Dactylogyridea</taxon>
        <taxon>Ancyrocephalidae</taxon>
        <taxon>Cichlidogyrus</taxon>
    </lineage>
</organism>
<evidence type="ECO:0000256" key="14">
    <source>
        <dbReference type="RuleBase" id="RU000352"/>
    </source>
</evidence>
<dbReference type="GO" id="GO:0005929">
    <property type="term" value="C:cilium"/>
    <property type="evidence" value="ECO:0007669"/>
    <property type="project" value="UniProtKB-SubCell"/>
</dbReference>
<evidence type="ECO:0000256" key="9">
    <source>
        <dbReference type="ARBA" id="ARBA00023134"/>
    </source>
</evidence>
<dbReference type="CDD" id="cd02189">
    <property type="entry name" value="delta_zeta_tubulin-like"/>
    <property type="match status" value="1"/>
</dbReference>
<dbReference type="GO" id="GO:0005634">
    <property type="term" value="C:nucleus"/>
    <property type="evidence" value="ECO:0007669"/>
    <property type="project" value="UniProtKB-SubCell"/>
</dbReference>
<keyword evidence="9 14" id="KW-0342">GTP-binding</keyword>
<keyword evidence="8" id="KW-0970">Cilium biogenesis/degradation</keyword>
<dbReference type="PRINTS" id="PR01224">
    <property type="entry name" value="DELTATUBULIN"/>
</dbReference>
<proteinExistence type="inferred from homology"/>
<dbReference type="SUPFAM" id="SSF52490">
    <property type="entry name" value="Tubulin nucleotide-binding domain-like"/>
    <property type="match status" value="1"/>
</dbReference>
<dbReference type="GO" id="GO:0005814">
    <property type="term" value="C:centriole"/>
    <property type="evidence" value="ECO:0007669"/>
    <property type="project" value="UniProtKB-SubCell"/>
</dbReference>
<dbReference type="InterPro" id="IPR000217">
    <property type="entry name" value="Tubulin"/>
</dbReference>
<evidence type="ECO:0000256" key="4">
    <source>
        <dbReference type="ARBA" id="ARBA00009636"/>
    </source>
</evidence>
<dbReference type="AlphaFoldDB" id="A0ABD2QHH7"/>
<comment type="similarity">
    <text evidence="4 14">Belongs to the tubulin family.</text>
</comment>
<evidence type="ECO:0000313" key="16">
    <source>
        <dbReference type="EMBL" id="KAL3318990.1"/>
    </source>
</evidence>
<feature type="domain" description="Tubulin/FtsZ GTPase" evidence="15">
    <location>
        <begin position="2"/>
        <end position="184"/>
    </location>
</feature>
<evidence type="ECO:0000256" key="7">
    <source>
        <dbReference type="ARBA" id="ARBA00022741"/>
    </source>
</evidence>
<evidence type="ECO:0000256" key="5">
    <source>
        <dbReference type="ARBA" id="ARBA00014184"/>
    </source>
</evidence>
<evidence type="ECO:0000256" key="6">
    <source>
        <dbReference type="ARBA" id="ARBA00022701"/>
    </source>
</evidence>